<evidence type="ECO:0000259" key="1">
    <source>
        <dbReference type="Pfam" id="PF07883"/>
    </source>
</evidence>
<accession>A0A3S0QXY8</accession>
<reference evidence="2 3" key="1">
    <citation type="submission" date="2018-12" db="EMBL/GenBank/DDBJ databases">
        <title>Dyella dinghuensis sp. nov. DHOA06 and Dyella choica sp. nov. 4M-K27, isolated from forest soil.</title>
        <authorList>
            <person name="Qiu L.-H."/>
            <person name="Gao Z.-H."/>
        </authorList>
    </citation>
    <scope>NUCLEOTIDE SEQUENCE [LARGE SCALE GENOMIC DNA]</scope>
    <source>
        <strain evidence="2 3">DHOA06</strain>
    </source>
</reference>
<dbReference type="Proteomes" id="UP000267077">
    <property type="component" value="Unassembled WGS sequence"/>
</dbReference>
<dbReference type="InterPro" id="IPR013096">
    <property type="entry name" value="Cupin_2"/>
</dbReference>
<dbReference type="Pfam" id="PF07883">
    <property type="entry name" value="Cupin_2"/>
    <property type="match status" value="1"/>
</dbReference>
<protein>
    <submittedName>
        <fullName evidence="2">Cupin domain-containing protein</fullName>
    </submittedName>
</protein>
<evidence type="ECO:0000313" key="2">
    <source>
        <dbReference type="EMBL" id="RUL64474.1"/>
    </source>
</evidence>
<feature type="domain" description="Cupin type-2" evidence="1">
    <location>
        <begin position="42"/>
        <end position="98"/>
    </location>
</feature>
<dbReference type="EMBL" id="RYZR01000005">
    <property type="protein sequence ID" value="RUL64474.1"/>
    <property type="molecule type" value="Genomic_DNA"/>
</dbReference>
<dbReference type="InterPro" id="IPR011051">
    <property type="entry name" value="RmlC_Cupin_sf"/>
</dbReference>
<dbReference type="RefSeq" id="WP_126673754.1">
    <property type="nucleotide sequence ID" value="NZ_RYZR01000005.1"/>
</dbReference>
<dbReference type="SUPFAM" id="SSF51182">
    <property type="entry name" value="RmlC-like cupins"/>
    <property type="match status" value="1"/>
</dbReference>
<gene>
    <name evidence="2" type="ORF">EKH79_10620</name>
</gene>
<name>A0A3S0QXY8_9GAMM</name>
<dbReference type="OrthoDB" id="9798709at2"/>
<proteinExistence type="predicted"/>
<dbReference type="Gene3D" id="2.60.120.10">
    <property type="entry name" value="Jelly Rolls"/>
    <property type="match status" value="1"/>
</dbReference>
<dbReference type="AlphaFoldDB" id="A0A3S0QXY8"/>
<comment type="caution">
    <text evidence="2">The sequence shown here is derived from an EMBL/GenBank/DDBJ whole genome shotgun (WGS) entry which is preliminary data.</text>
</comment>
<sequence>MQPDADWLLTLAHAKANLPGNAEGFRFFYGLRHGTMKAGLYAPQQIDTQGPHKQDELYVVISGSGDFIKNDECRRFQANDVLFVEAGISHRFENFTDDFSTWVIFWGPDGGE</sequence>
<evidence type="ECO:0000313" key="3">
    <source>
        <dbReference type="Proteomes" id="UP000267077"/>
    </source>
</evidence>
<keyword evidence="3" id="KW-1185">Reference proteome</keyword>
<dbReference type="InterPro" id="IPR014710">
    <property type="entry name" value="RmlC-like_jellyroll"/>
</dbReference>
<organism evidence="2 3">
    <name type="scientific">Dyella dinghuensis</name>
    <dbReference type="NCBI Taxonomy" id="1920169"/>
    <lineage>
        <taxon>Bacteria</taxon>
        <taxon>Pseudomonadati</taxon>
        <taxon>Pseudomonadota</taxon>
        <taxon>Gammaproteobacteria</taxon>
        <taxon>Lysobacterales</taxon>
        <taxon>Rhodanobacteraceae</taxon>
        <taxon>Dyella</taxon>
    </lineage>
</organism>